<protein>
    <submittedName>
        <fullName evidence="1">Uncharacterized protein</fullName>
    </submittedName>
</protein>
<reference evidence="1 2" key="1">
    <citation type="journal article" date="2014" name="Agronomy (Basel)">
        <title>A Draft Genome Sequence for Ensete ventricosum, the Drought-Tolerant Tree Against Hunger.</title>
        <authorList>
            <person name="Harrison J."/>
            <person name="Moore K.A."/>
            <person name="Paszkiewicz K."/>
            <person name="Jones T."/>
            <person name="Grant M."/>
            <person name="Ambacheew D."/>
            <person name="Muzemil S."/>
            <person name="Studholme D.J."/>
        </authorList>
    </citation>
    <scope>NUCLEOTIDE SEQUENCE [LARGE SCALE GENOMIC DNA]</scope>
</reference>
<organism evidence="1 2">
    <name type="scientific">Ensete ventricosum</name>
    <name type="common">Abyssinian banana</name>
    <name type="synonym">Musa ensete</name>
    <dbReference type="NCBI Taxonomy" id="4639"/>
    <lineage>
        <taxon>Eukaryota</taxon>
        <taxon>Viridiplantae</taxon>
        <taxon>Streptophyta</taxon>
        <taxon>Embryophyta</taxon>
        <taxon>Tracheophyta</taxon>
        <taxon>Spermatophyta</taxon>
        <taxon>Magnoliopsida</taxon>
        <taxon>Liliopsida</taxon>
        <taxon>Zingiberales</taxon>
        <taxon>Musaceae</taxon>
        <taxon>Ensete</taxon>
    </lineage>
</organism>
<evidence type="ECO:0000313" key="2">
    <source>
        <dbReference type="Proteomes" id="UP000287651"/>
    </source>
</evidence>
<proteinExistence type="predicted"/>
<dbReference type="EMBL" id="AMZH03036216">
    <property type="protein sequence ID" value="RRT31763.1"/>
    <property type="molecule type" value="Genomic_DNA"/>
</dbReference>
<dbReference type="AlphaFoldDB" id="A0A426WWT4"/>
<evidence type="ECO:0000313" key="1">
    <source>
        <dbReference type="EMBL" id="RRT31763.1"/>
    </source>
</evidence>
<name>A0A426WWT4_ENSVE</name>
<dbReference type="Proteomes" id="UP000287651">
    <property type="component" value="Unassembled WGS sequence"/>
</dbReference>
<gene>
    <name evidence="1" type="ORF">B296_00038303</name>
</gene>
<sequence>MGSHTSTVLQKNTIVINFAQSHTQSRVSIGVLCTILKIQNTGHSQHIIP</sequence>
<accession>A0A426WWT4</accession>
<comment type="caution">
    <text evidence="1">The sequence shown here is derived from an EMBL/GenBank/DDBJ whole genome shotgun (WGS) entry which is preliminary data.</text>
</comment>